<accession>A0A377CG04</accession>
<dbReference type="AlphaFoldDB" id="A0A377CG04"/>
<dbReference type="GO" id="GO:0051537">
    <property type="term" value="F:2 iron, 2 sulfur cluster binding"/>
    <property type="evidence" value="ECO:0007669"/>
    <property type="project" value="UniProtKB-KW"/>
</dbReference>
<dbReference type="EC" id="1.-.-.-" evidence="8"/>
<evidence type="ECO:0000313" key="9">
    <source>
        <dbReference type="Proteomes" id="UP000254088"/>
    </source>
</evidence>
<sequence>MSDYQMFEVQVSQVEPLTEQVKRFTLVATDGKPLPAFTGGSHVIVQMSDGDNQYSNAYSLLSSPHDTSCYQIAVRLEENSRGGSRFLHQQVKVGNRLTISTPNNLFAQIPSARKHLFIAGGIGITPFLSHMAEQQHSDVDWQLHYCSRNPESCAFRDELVQHPQAEKVHLHHSSTGTRLELARLLADIEPGTHVYTCGPEALNEA</sequence>
<reference evidence="8 9" key="1">
    <citation type="submission" date="2018-06" db="EMBL/GenBank/DDBJ databases">
        <authorList>
            <consortium name="Pathogen Informatics"/>
            <person name="Doyle S."/>
        </authorList>
    </citation>
    <scope>NUCLEOTIDE SEQUENCE [LARGE SCALE GENOMIC DNA]</scope>
    <source>
        <strain evidence="8 9">NCTC10429</strain>
    </source>
</reference>
<dbReference type="SUPFAM" id="SSF52343">
    <property type="entry name" value="Ferredoxin reductase-like, C-terminal NADP-linked domain"/>
    <property type="match status" value="1"/>
</dbReference>
<dbReference type="InterPro" id="IPR017927">
    <property type="entry name" value="FAD-bd_FR_type"/>
</dbReference>
<dbReference type="GO" id="GO:0016491">
    <property type="term" value="F:oxidoreductase activity"/>
    <property type="evidence" value="ECO:0007669"/>
    <property type="project" value="UniProtKB-KW"/>
</dbReference>
<dbReference type="InterPro" id="IPR050415">
    <property type="entry name" value="MRET"/>
</dbReference>
<dbReference type="EMBL" id="UGEX01000001">
    <property type="protein sequence ID" value="STL92864.1"/>
    <property type="molecule type" value="Genomic_DNA"/>
</dbReference>
<dbReference type="PANTHER" id="PTHR47354">
    <property type="entry name" value="NADH OXIDOREDUCTASE HCR"/>
    <property type="match status" value="1"/>
</dbReference>
<evidence type="ECO:0000256" key="2">
    <source>
        <dbReference type="ARBA" id="ARBA00022714"/>
    </source>
</evidence>
<keyword evidence="3" id="KW-0479">Metal-binding</keyword>
<protein>
    <submittedName>
        <fullName evidence="8">Putative oxidoreductase</fullName>
        <ecNumber evidence="8">1.-.-.-</ecNumber>
    </submittedName>
</protein>
<dbReference type="PROSITE" id="PS51384">
    <property type="entry name" value="FAD_FR"/>
    <property type="match status" value="1"/>
</dbReference>
<dbReference type="InterPro" id="IPR017938">
    <property type="entry name" value="Riboflavin_synthase-like_b-brl"/>
</dbReference>
<evidence type="ECO:0000256" key="1">
    <source>
        <dbReference type="ARBA" id="ARBA00022630"/>
    </source>
</evidence>
<dbReference type="InterPro" id="IPR039261">
    <property type="entry name" value="FNR_nucleotide-bd"/>
</dbReference>
<dbReference type="Gene3D" id="3.40.50.80">
    <property type="entry name" value="Nucleotide-binding domain of ferredoxin-NADP reductase (FNR) module"/>
    <property type="match status" value="1"/>
</dbReference>
<keyword evidence="5" id="KW-0408">Iron</keyword>
<name>A0A377CG04_ECOLX</name>
<dbReference type="Pfam" id="PF22290">
    <property type="entry name" value="DmmA-like_N"/>
    <property type="match status" value="1"/>
</dbReference>
<keyword evidence="2" id="KW-0001">2Fe-2S</keyword>
<gene>
    <name evidence="8" type="primary">ophA1_2</name>
    <name evidence="8" type="ORF">NCTC10429_03347</name>
</gene>
<evidence type="ECO:0000256" key="3">
    <source>
        <dbReference type="ARBA" id="ARBA00022723"/>
    </source>
</evidence>
<keyword evidence="6" id="KW-0411">Iron-sulfur</keyword>
<evidence type="ECO:0000256" key="6">
    <source>
        <dbReference type="ARBA" id="ARBA00023014"/>
    </source>
</evidence>
<evidence type="ECO:0000256" key="4">
    <source>
        <dbReference type="ARBA" id="ARBA00023002"/>
    </source>
</evidence>
<evidence type="ECO:0000313" key="8">
    <source>
        <dbReference type="EMBL" id="STL92864.1"/>
    </source>
</evidence>
<keyword evidence="4 8" id="KW-0560">Oxidoreductase</keyword>
<evidence type="ECO:0000259" key="7">
    <source>
        <dbReference type="PROSITE" id="PS51384"/>
    </source>
</evidence>
<proteinExistence type="predicted"/>
<dbReference type="Gene3D" id="2.40.30.10">
    <property type="entry name" value="Translation factors"/>
    <property type="match status" value="1"/>
</dbReference>
<dbReference type="Proteomes" id="UP000254088">
    <property type="component" value="Unassembled WGS sequence"/>
</dbReference>
<feature type="domain" description="FAD-binding FR-type" evidence="7">
    <location>
        <begin position="4"/>
        <end position="109"/>
    </location>
</feature>
<dbReference type="PRINTS" id="PR00409">
    <property type="entry name" value="PHDIOXRDTASE"/>
</dbReference>
<organism evidence="8 9">
    <name type="scientific">Escherichia coli</name>
    <dbReference type="NCBI Taxonomy" id="562"/>
    <lineage>
        <taxon>Bacteria</taxon>
        <taxon>Pseudomonadati</taxon>
        <taxon>Pseudomonadota</taxon>
        <taxon>Gammaproteobacteria</taxon>
        <taxon>Enterobacterales</taxon>
        <taxon>Enterobacteriaceae</taxon>
        <taxon>Escherichia</taxon>
    </lineage>
</organism>
<dbReference type="GO" id="GO:0046872">
    <property type="term" value="F:metal ion binding"/>
    <property type="evidence" value="ECO:0007669"/>
    <property type="project" value="UniProtKB-KW"/>
</dbReference>
<dbReference type="SUPFAM" id="SSF63380">
    <property type="entry name" value="Riboflavin synthase domain-like"/>
    <property type="match status" value="1"/>
</dbReference>
<evidence type="ECO:0000256" key="5">
    <source>
        <dbReference type="ARBA" id="ARBA00023004"/>
    </source>
</evidence>
<dbReference type="PANTHER" id="PTHR47354:SF1">
    <property type="entry name" value="CARNITINE MONOOXYGENASE REDUCTASE SUBUNIT"/>
    <property type="match status" value="1"/>
</dbReference>
<keyword evidence="1" id="KW-0285">Flavoprotein</keyword>
<dbReference type="CDD" id="cd06185">
    <property type="entry name" value="PDR_like"/>
    <property type="match status" value="1"/>
</dbReference>
<dbReference type="InterPro" id="IPR054582">
    <property type="entry name" value="DmmA-like_N"/>
</dbReference>